<evidence type="ECO:0000256" key="5">
    <source>
        <dbReference type="ARBA" id="ARBA00008276"/>
    </source>
</evidence>
<evidence type="ECO:0000256" key="9">
    <source>
        <dbReference type="ARBA" id="ARBA00019357"/>
    </source>
</evidence>
<keyword evidence="15" id="KW-0289">Folate biosynthesis</keyword>
<dbReference type="Gene3D" id="3.40.1190.10">
    <property type="entry name" value="Mur-like, catalytic domain"/>
    <property type="match status" value="1"/>
</dbReference>
<evidence type="ECO:0000256" key="19">
    <source>
        <dbReference type="ARBA" id="ARBA00047493"/>
    </source>
</evidence>
<comment type="similarity">
    <text evidence="5">Belongs to the folylpolyglutamate synthase family.</text>
</comment>
<evidence type="ECO:0000256" key="10">
    <source>
        <dbReference type="ARBA" id="ARBA00022598"/>
    </source>
</evidence>
<dbReference type="EMBL" id="AE013598">
    <property type="protein sequence ID" value="AAW76933.1"/>
    <property type="molecule type" value="Genomic_DNA"/>
</dbReference>
<evidence type="ECO:0000256" key="15">
    <source>
        <dbReference type="ARBA" id="ARBA00022909"/>
    </source>
</evidence>
<evidence type="ECO:0000313" key="25">
    <source>
        <dbReference type="EMBL" id="AAW76933.1"/>
    </source>
</evidence>
<comment type="pathway">
    <text evidence="3">Cofactor biosynthesis; tetrahydrofolate biosynthesis; 7,8-dihydrofolate from 2-amino-4-hydroxy-6-hydroxymethyl-7,8-dihydropteridine diphosphate and 4-aminobenzoate: step 2/2.</text>
</comment>
<evidence type="ECO:0000256" key="8">
    <source>
        <dbReference type="ARBA" id="ARBA00013025"/>
    </source>
</evidence>
<dbReference type="InterPro" id="IPR013221">
    <property type="entry name" value="Mur_ligase_cen"/>
</dbReference>
<keyword evidence="11" id="KW-0479">Metal-binding</keyword>
<evidence type="ECO:0000256" key="18">
    <source>
        <dbReference type="ARBA" id="ARBA00032510"/>
    </source>
</evidence>
<dbReference type="GO" id="GO:0004326">
    <property type="term" value="F:tetrahydrofolylpolyglutamate synthase activity"/>
    <property type="evidence" value="ECO:0007669"/>
    <property type="project" value="UniProtKB-EC"/>
</dbReference>
<dbReference type="KEGG" id="xoo:XOO3679"/>
<gene>
    <name evidence="25" type="primary">folC</name>
    <name evidence="25" type="ordered locus">XOO3679</name>
</gene>
<keyword evidence="14" id="KW-0460">Magnesium</keyword>
<dbReference type="NCBIfam" id="NF008101">
    <property type="entry name" value="PRK10846.1"/>
    <property type="match status" value="1"/>
</dbReference>
<dbReference type="NCBIfam" id="TIGR01499">
    <property type="entry name" value="folC"/>
    <property type="match status" value="1"/>
</dbReference>
<dbReference type="EC" id="6.3.2.12" evidence="7"/>
<protein>
    <recommendedName>
        <fullName evidence="9">Dihydrofolate synthase/folylpolyglutamate synthase</fullName>
        <ecNumber evidence="7">6.3.2.12</ecNumber>
        <ecNumber evidence="8">6.3.2.17</ecNumber>
    </recommendedName>
    <alternativeName>
        <fullName evidence="18">Folylpoly-gamma-glutamate synthetase-dihydrofolate synthetase</fullName>
    </alternativeName>
    <alternativeName>
        <fullName evidence="16">Folylpolyglutamate synthetase</fullName>
    </alternativeName>
    <alternativeName>
        <fullName evidence="17">Tetrahydrofolylpolyglutamate synthase</fullName>
    </alternativeName>
</protein>
<evidence type="ECO:0000256" key="12">
    <source>
        <dbReference type="ARBA" id="ARBA00022741"/>
    </source>
</evidence>
<dbReference type="InterPro" id="IPR001645">
    <property type="entry name" value="Folylpolyglutamate_synth"/>
</dbReference>
<dbReference type="PANTHER" id="PTHR11136:SF0">
    <property type="entry name" value="DIHYDROFOLATE SYNTHETASE-RELATED"/>
    <property type="match status" value="1"/>
</dbReference>
<evidence type="ECO:0000256" key="16">
    <source>
        <dbReference type="ARBA" id="ARBA00030048"/>
    </source>
</evidence>
<dbReference type="HOGENOM" id="CLU_015869_1_0_6"/>
<evidence type="ECO:0000256" key="7">
    <source>
        <dbReference type="ARBA" id="ARBA00013023"/>
    </source>
</evidence>
<dbReference type="Pfam" id="PF02875">
    <property type="entry name" value="Mur_ligase_C"/>
    <property type="match status" value="1"/>
</dbReference>
<dbReference type="Proteomes" id="UP000006735">
    <property type="component" value="Chromosome"/>
</dbReference>
<dbReference type="GO" id="GO:0046872">
    <property type="term" value="F:metal ion binding"/>
    <property type="evidence" value="ECO:0007669"/>
    <property type="project" value="UniProtKB-KW"/>
</dbReference>
<sequence>MRCLASAICPGNASSVATVGRPRWRHARDNLARTASGNPMTTPTTLSEWLAYIEQQHPSSIAMGLERVREVAARLQIAAPAKHAIVVGGTNGKGSTVAFIEAIGRAAGWKIGAYTSPHLLRYNERVRIDGEEASDAQLVDAFAAVEAARGDTALTYFEFGTLAALWLFQSAALDLTVLEIGLGGRLDAVNIVDADVAVITTVDIDHTDWLGEDREAIGTEKAGIMRAWKPVVLGEIDPPSSVLRRAYQLGANAIRAGSDYFFEPIEVQHPENPQSDAPQWRWRDVAVTLELPMPALHAPVQLANAAAAIAALQALPVEVPAAAWVQGIGNAQVAGRLQRLAVDGLQVLLDVGHNPQAARALAAALGAQAHAGSTYAIYAALADKDVVGVVEAVAAQIDHWALAGLEGARGQSAQALHARLQGTAAAQALCHRDVASAVEAVLATASPGDRVLVFGSFHTVADALSALHSAC</sequence>
<evidence type="ECO:0000256" key="13">
    <source>
        <dbReference type="ARBA" id="ARBA00022840"/>
    </source>
</evidence>
<dbReference type="SUPFAM" id="SSF53623">
    <property type="entry name" value="MurD-like peptide ligases, catalytic domain"/>
    <property type="match status" value="1"/>
</dbReference>
<evidence type="ECO:0000256" key="11">
    <source>
        <dbReference type="ARBA" id="ARBA00022723"/>
    </source>
</evidence>
<dbReference type="SUPFAM" id="SSF53244">
    <property type="entry name" value="MurD-like peptide ligases, peptide-binding domain"/>
    <property type="match status" value="1"/>
</dbReference>
<keyword evidence="13" id="KW-0067">ATP-binding</keyword>
<keyword evidence="12" id="KW-0547">Nucleotide-binding</keyword>
<evidence type="ECO:0000256" key="22">
    <source>
        <dbReference type="ARBA" id="ARBA00049161"/>
    </source>
</evidence>
<evidence type="ECO:0000256" key="17">
    <source>
        <dbReference type="ARBA" id="ARBA00030592"/>
    </source>
</evidence>
<reference evidence="25 26" key="1">
    <citation type="journal article" date="2005" name="Nucleic Acids Res.">
        <title>The genome sequence of Xanthomonas oryzae pathovar oryzae KACC10331, the bacterial blight pathogen of rice.</title>
        <authorList>
            <person name="Lee B.M."/>
            <person name="Park Y.J."/>
            <person name="Park D.S."/>
            <person name="Kang H.W."/>
            <person name="Kim J.G."/>
            <person name="Song E.S."/>
            <person name="Park I.C."/>
            <person name="Yoon U.H."/>
            <person name="Hahn J.H."/>
            <person name="Koo B.S."/>
            <person name="Lee G.B."/>
            <person name="Kim H."/>
            <person name="Park H.S."/>
            <person name="Yoon K.O."/>
            <person name="Kim J.H."/>
            <person name="Jung C.H."/>
            <person name="Koh N.H."/>
            <person name="Seo J.S."/>
            <person name="Go S.J."/>
        </authorList>
    </citation>
    <scope>NUCLEOTIDE SEQUENCE [LARGE SCALE GENOMIC DNA]</scope>
    <source>
        <strain evidence="26">KACC10331 / KXO85</strain>
    </source>
</reference>
<evidence type="ECO:0000256" key="14">
    <source>
        <dbReference type="ARBA" id="ARBA00022842"/>
    </source>
</evidence>
<comment type="pathway">
    <text evidence="4">Cofactor biosynthesis; tetrahydrofolylpolyglutamate biosynthesis.</text>
</comment>
<evidence type="ECO:0000256" key="1">
    <source>
        <dbReference type="ARBA" id="ARBA00001946"/>
    </source>
</evidence>
<dbReference type="PANTHER" id="PTHR11136">
    <property type="entry name" value="FOLYLPOLYGLUTAMATE SYNTHASE-RELATED"/>
    <property type="match status" value="1"/>
</dbReference>
<dbReference type="Gene3D" id="3.90.190.20">
    <property type="entry name" value="Mur ligase, C-terminal domain"/>
    <property type="match status" value="1"/>
</dbReference>
<comment type="catalytic activity">
    <reaction evidence="19">
        <text>(6S)-5,6,7,8-tetrahydrofolyl-(gamma-L-Glu)(n) + L-glutamate + ATP = (6S)-5,6,7,8-tetrahydrofolyl-(gamma-L-Glu)(n+1) + ADP + phosphate + H(+)</text>
        <dbReference type="Rhea" id="RHEA:10580"/>
        <dbReference type="Rhea" id="RHEA-COMP:14738"/>
        <dbReference type="Rhea" id="RHEA-COMP:14740"/>
        <dbReference type="ChEBI" id="CHEBI:15378"/>
        <dbReference type="ChEBI" id="CHEBI:29985"/>
        <dbReference type="ChEBI" id="CHEBI:30616"/>
        <dbReference type="ChEBI" id="CHEBI:43474"/>
        <dbReference type="ChEBI" id="CHEBI:141005"/>
        <dbReference type="ChEBI" id="CHEBI:456216"/>
        <dbReference type="EC" id="6.3.2.17"/>
    </reaction>
</comment>
<keyword evidence="26" id="KW-1185">Reference proteome</keyword>
<comment type="cofactor">
    <cofactor evidence="1">
        <name>Mg(2+)</name>
        <dbReference type="ChEBI" id="CHEBI:18420"/>
    </cofactor>
</comment>
<name>Q5GWI8_XANOR</name>
<proteinExistence type="inferred from homology"/>
<evidence type="ECO:0000259" key="23">
    <source>
        <dbReference type="Pfam" id="PF02875"/>
    </source>
</evidence>
<keyword evidence="10" id="KW-0436">Ligase</keyword>
<evidence type="ECO:0000256" key="2">
    <source>
        <dbReference type="ARBA" id="ARBA00002714"/>
    </source>
</evidence>
<comment type="subunit">
    <text evidence="6">Monomer.</text>
</comment>
<dbReference type="InterPro" id="IPR036565">
    <property type="entry name" value="Mur-like_cat_sf"/>
</dbReference>
<evidence type="ECO:0000256" key="21">
    <source>
        <dbReference type="ARBA" id="ARBA00049035"/>
    </source>
</evidence>
<dbReference type="GO" id="GO:0005524">
    <property type="term" value="F:ATP binding"/>
    <property type="evidence" value="ECO:0007669"/>
    <property type="project" value="UniProtKB-KW"/>
</dbReference>
<comment type="function">
    <text evidence="2">Functions in two distinct reactions of the de novo folate biosynthetic pathway. Catalyzes the addition of a glutamate residue to dihydropteroate (7,8-dihydropteroate or H2Pte) to form dihydrofolate (7,8-dihydrofolate monoglutamate or H2Pte-Glu). Also catalyzes successive additions of L-glutamate to tetrahydrofolate or 10-formyltetrahydrofolate or 5,10-methylenetetrahydrofolate, leading to folylpolyglutamate derivatives.</text>
</comment>
<feature type="domain" description="Mur ligase central" evidence="24">
    <location>
        <begin position="87"/>
        <end position="311"/>
    </location>
</feature>
<evidence type="ECO:0000256" key="3">
    <source>
        <dbReference type="ARBA" id="ARBA00004799"/>
    </source>
</evidence>
<dbReference type="Pfam" id="PF08245">
    <property type="entry name" value="Mur_ligase_M"/>
    <property type="match status" value="1"/>
</dbReference>
<evidence type="ECO:0000256" key="6">
    <source>
        <dbReference type="ARBA" id="ARBA00011245"/>
    </source>
</evidence>
<dbReference type="GO" id="GO:0046654">
    <property type="term" value="P:tetrahydrofolate biosynthetic process"/>
    <property type="evidence" value="ECO:0007669"/>
    <property type="project" value="UniProtKB-UniPathway"/>
</dbReference>
<dbReference type="GO" id="GO:0008841">
    <property type="term" value="F:dihydrofolate synthase activity"/>
    <property type="evidence" value="ECO:0007669"/>
    <property type="project" value="UniProtKB-EC"/>
</dbReference>
<dbReference type="PIRSF" id="PIRSF001563">
    <property type="entry name" value="Folylpolyglu_synth"/>
    <property type="match status" value="1"/>
</dbReference>
<evidence type="ECO:0000259" key="24">
    <source>
        <dbReference type="Pfam" id="PF08245"/>
    </source>
</evidence>
<evidence type="ECO:0000313" key="26">
    <source>
        <dbReference type="Proteomes" id="UP000006735"/>
    </source>
</evidence>
<dbReference type="UniPathway" id="UPA00077">
    <property type="reaction ID" value="UER00157"/>
</dbReference>
<dbReference type="GO" id="GO:0005737">
    <property type="term" value="C:cytoplasm"/>
    <property type="evidence" value="ECO:0007669"/>
    <property type="project" value="TreeGrafter"/>
</dbReference>
<dbReference type="GO" id="GO:0046656">
    <property type="term" value="P:folic acid biosynthetic process"/>
    <property type="evidence" value="ECO:0007669"/>
    <property type="project" value="UniProtKB-KW"/>
</dbReference>
<dbReference type="FunFam" id="3.40.1190.10:FF:000004">
    <property type="entry name" value="Dihydrofolate synthase/folylpolyglutamate synthase"/>
    <property type="match status" value="1"/>
</dbReference>
<accession>Q5GWI8</accession>
<comment type="catalytic activity">
    <reaction evidence="20">
        <text>10-formyltetrahydrofolyl-(gamma-L-Glu)(n) + L-glutamate + ATP = 10-formyltetrahydrofolyl-(gamma-L-Glu)(n+1) + ADP + phosphate + H(+)</text>
        <dbReference type="Rhea" id="RHEA:51904"/>
        <dbReference type="Rhea" id="RHEA-COMP:13088"/>
        <dbReference type="Rhea" id="RHEA-COMP:14300"/>
        <dbReference type="ChEBI" id="CHEBI:15378"/>
        <dbReference type="ChEBI" id="CHEBI:29985"/>
        <dbReference type="ChEBI" id="CHEBI:30616"/>
        <dbReference type="ChEBI" id="CHEBI:43474"/>
        <dbReference type="ChEBI" id="CHEBI:134413"/>
        <dbReference type="ChEBI" id="CHEBI:456216"/>
        <dbReference type="EC" id="6.3.2.17"/>
    </reaction>
</comment>
<comment type="catalytic activity">
    <reaction evidence="22">
        <text>7,8-dihydropteroate + L-glutamate + ATP = 7,8-dihydrofolate + ADP + phosphate + H(+)</text>
        <dbReference type="Rhea" id="RHEA:23584"/>
        <dbReference type="ChEBI" id="CHEBI:15378"/>
        <dbReference type="ChEBI" id="CHEBI:17839"/>
        <dbReference type="ChEBI" id="CHEBI:29985"/>
        <dbReference type="ChEBI" id="CHEBI:30616"/>
        <dbReference type="ChEBI" id="CHEBI:43474"/>
        <dbReference type="ChEBI" id="CHEBI:57451"/>
        <dbReference type="ChEBI" id="CHEBI:456216"/>
        <dbReference type="EC" id="6.3.2.12"/>
    </reaction>
</comment>
<evidence type="ECO:0000256" key="4">
    <source>
        <dbReference type="ARBA" id="ARBA00005150"/>
    </source>
</evidence>
<dbReference type="EC" id="6.3.2.17" evidence="8"/>
<feature type="domain" description="Mur ligase C-terminal" evidence="23">
    <location>
        <begin position="335"/>
        <end position="457"/>
    </location>
</feature>
<dbReference type="InterPro" id="IPR004101">
    <property type="entry name" value="Mur_ligase_C"/>
</dbReference>
<dbReference type="InterPro" id="IPR036615">
    <property type="entry name" value="Mur_ligase_C_dom_sf"/>
</dbReference>
<comment type="catalytic activity">
    <reaction evidence="21">
        <text>(6R)-5,10-methylenetetrahydrofolyl-(gamma-L-Glu)(n) + L-glutamate + ATP = (6R)-5,10-methylenetetrahydrofolyl-(gamma-L-Glu)(n+1) + ADP + phosphate + H(+)</text>
        <dbReference type="Rhea" id="RHEA:51912"/>
        <dbReference type="Rhea" id="RHEA-COMP:13257"/>
        <dbReference type="Rhea" id="RHEA-COMP:13258"/>
        <dbReference type="ChEBI" id="CHEBI:15378"/>
        <dbReference type="ChEBI" id="CHEBI:29985"/>
        <dbReference type="ChEBI" id="CHEBI:30616"/>
        <dbReference type="ChEBI" id="CHEBI:43474"/>
        <dbReference type="ChEBI" id="CHEBI:136572"/>
        <dbReference type="ChEBI" id="CHEBI:456216"/>
        <dbReference type="EC" id="6.3.2.17"/>
    </reaction>
</comment>
<dbReference type="STRING" id="291331.XOO3679"/>
<dbReference type="AlphaFoldDB" id="Q5GWI8"/>
<evidence type="ECO:0000256" key="20">
    <source>
        <dbReference type="ARBA" id="ARBA00047808"/>
    </source>
</evidence>
<organism evidence="25 26">
    <name type="scientific">Xanthomonas oryzae pv. oryzae (strain KACC10331 / KXO85)</name>
    <dbReference type="NCBI Taxonomy" id="291331"/>
    <lineage>
        <taxon>Bacteria</taxon>
        <taxon>Pseudomonadati</taxon>
        <taxon>Pseudomonadota</taxon>
        <taxon>Gammaproteobacteria</taxon>
        <taxon>Lysobacterales</taxon>
        <taxon>Lysobacteraceae</taxon>
        <taxon>Xanthomonas</taxon>
    </lineage>
</organism>